<sequence>MPYSPTTSILSKVNITNSIQTMANPIYLSGMFCLTVCSSVAGCMMVIHFNTDKNFAIMMAFVYVMIFEFTFGVCILSQKLYDCNYNIFISCYDCGWYRLAPKMRENLQLMMSISIEPSGIKCGPSLPFNFETYGNIVRLSASYLTALISILTLES</sequence>
<evidence type="ECO:0000256" key="9">
    <source>
        <dbReference type="ARBA" id="ARBA00023224"/>
    </source>
</evidence>
<dbReference type="PANTHER" id="PTHR21137">
    <property type="entry name" value="ODORANT RECEPTOR"/>
    <property type="match status" value="1"/>
</dbReference>
<dbReference type="AlphaFoldDB" id="A0ABD2XDW2"/>
<protein>
    <recommendedName>
        <fullName evidence="13">Odorant receptor</fullName>
    </recommendedName>
</protein>
<evidence type="ECO:0000256" key="4">
    <source>
        <dbReference type="ARBA" id="ARBA00022692"/>
    </source>
</evidence>
<dbReference type="Proteomes" id="UP001627154">
    <property type="component" value="Unassembled WGS sequence"/>
</dbReference>
<comment type="subcellular location">
    <subcellularLocation>
        <location evidence="1">Cell membrane</location>
        <topology evidence="1">Multi-pass membrane protein</topology>
    </subcellularLocation>
</comment>
<evidence type="ECO:0008006" key="13">
    <source>
        <dbReference type="Google" id="ProtNLM"/>
    </source>
</evidence>
<evidence type="ECO:0000313" key="12">
    <source>
        <dbReference type="Proteomes" id="UP001627154"/>
    </source>
</evidence>
<evidence type="ECO:0000256" key="7">
    <source>
        <dbReference type="ARBA" id="ARBA00023136"/>
    </source>
</evidence>
<comment type="caution">
    <text evidence="11">The sequence shown here is derived from an EMBL/GenBank/DDBJ whole genome shotgun (WGS) entry which is preliminary data.</text>
</comment>
<reference evidence="11 12" key="1">
    <citation type="journal article" date="2024" name="bioRxiv">
        <title>A reference genome for Trichogramma kaykai: A tiny desert-dwelling parasitoid wasp with competing sex-ratio distorters.</title>
        <authorList>
            <person name="Culotta J."/>
            <person name="Lindsey A.R."/>
        </authorList>
    </citation>
    <scope>NUCLEOTIDE SEQUENCE [LARGE SCALE GENOMIC DNA]</scope>
    <source>
        <strain evidence="11 12">KSX58</strain>
    </source>
</reference>
<dbReference type="InterPro" id="IPR004117">
    <property type="entry name" value="7tm6_olfct_rcpt"/>
</dbReference>
<dbReference type="GO" id="GO:0007608">
    <property type="term" value="P:sensory perception of smell"/>
    <property type="evidence" value="ECO:0007669"/>
    <property type="project" value="UniProtKB-KW"/>
</dbReference>
<organism evidence="11 12">
    <name type="scientific">Trichogramma kaykai</name>
    <dbReference type="NCBI Taxonomy" id="54128"/>
    <lineage>
        <taxon>Eukaryota</taxon>
        <taxon>Metazoa</taxon>
        <taxon>Ecdysozoa</taxon>
        <taxon>Arthropoda</taxon>
        <taxon>Hexapoda</taxon>
        <taxon>Insecta</taxon>
        <taxon>Pterygota</taxon>
        <taxon>Neoptera</taxon>
        <taxon>Endopterygota</taxon>
        <taxon>Hymenoptera</taxon>
        <taxon>Apocrita</taxon>
        <taxon>Proctotrupomorpha</taxon>
        <taxon>Chalcidoidea</taxon>
        <taxon>Trichogrammatidae</taxon>
        <taxon>Trichogramma</taxon>
    </lineage>
</organism>
<dbReference type="GO" id="GO:0007165">
    <property type="term" value="P:signal transduction"/>
    <property type="evidence" value="ECO:0007669"/>
    <property type="project" value="UniProtKB-KW"/>
</dbReference>
<evidence type="ECO:0000256" key="6">
    <source>
        <dbReference type="ARBA" id="ARBA00022989"/>
    </source>
</evidence>
<keyword evidence="8" id="KW-0675">Receptor</keyword>
<accession>A0ABD2XDW2</accession>
<feature type="transmembrane region" description="Helical" evidence="10">
    <location>
        <begin position="55"/>
        <end position="76"/>
    </location>
</feature>
<gene>
    <name evidence="11" type="ORF">TKK_003595</name>
</gene>
<evidence type="ECO:0000256" key="10">
    <source>
        <dbReference type="SAM" id="Phobius"/>
    </source>
</evidence>
<keyword evidence="2" id="KW-1003">Cell membrane</keyword>
<keyword evidence="7 10" id="KW-0472">Membrane</keyword>
<feature type="transmembrane region" description="Helical" evidence="10">
    <location>
        <begin position="26"/>
        <end position="49"/>
    </location>
</feature>
<evidence type="ECO:0000256" key="5">
    <source>
        <dbReference type="ARBA" id="ARBA00022725"/>
    </source>
</evidence>
<dbReference type="Pfam" id="PF02949">
    <property type="entry name" value="7tm_6"/>
    <property type="match status" value="1"/>
</dbReference>
<evidence type="ECO:0000256" key="8">
    <source>
        <dbReference type="ARBA" id="ARBA00023170"/>
    </source>
</evidence>
<keyword evidence="4 10" id="KW-0812">Transmembrane</keyword>
<evidence type="ECO:0000256" key="1">
    <source>
        <dbReference type="ARBA" id="ARBA00004651"/>
    </source>
</evidence>
<dbReference type="EMBL" id="JBJJXI010000029">
    <property type="protein sequence ID" value="KAL3403656.1"/>
    <property type="molecule type" value="Genomic_DNA"/>
</dbReference>
<evidence type="ECO:0000256" key="2">
    <source>
        <dbReference type="ARBA" id="ARBA00022475"/>
    </source>
</evidence>
<keyword evidence="9" id="KW-0807">Transducer</keyword>
<evidence type="ECO:0000313" key="11">
    <source>
        <dbReference type="EMBL" id="KAL3403656.1"/>
    </source>
</evidence>
<name>A0ABD2XDW2_9HYME</name>
<keyword evidence="5" id="KW-0552">Olfaction</keyword>
<keyword evidence="12" id="KW-1185">Reference proteome</keyword>
<proteinExistence type="predicted"/>
<keyword evidence="6 10" id="KW-1133">Transmembrane helix</keyword>
<evidence type="ECO:0000256" key="3">
    <source>
        <dbReference type="ARBA" id="ARBA00022606"/>
    </source>
</evidence>
<dbReference type="PANTHER" id="PTHR21137:SF35">
    <property type="entry name" value="ODORANT RECEPTOR 19A-RELATED"/>
    <property type="match status" value="1"/>
</dbReference>
<dbReference type="GO" id="GO:0005886">
    <property type="term" value="C:plasma membrane"/>
    <property type="evidence" value="ECO:0007669"/>
    <property type="project" value="UniProtKB-SubCell"/>
</dbReference>
<keyword evidence="3" id="KW-0716">Sensory transduction</keyword>